<dbReference type="Proteomes" id="UP001476807">
    <property type="component" value="Unassembled WGS sequence"/>
</dbReference>
<evidence type="ECO:0000313" key="2">
    <source>
        <dbReference type="Proteomes" id="UP001476807"/>
    </source>
</evidence>
<keyword evidence="2" id="KW-1185">Reference proteome</keyword>
<evidence type="ECO:0000313" key="1">
    <source>
        <dbReference type="EMBL" id="MER2998266.1"/>
    </source>
</evidence>
<protein>
    <submittedName>
        <fullName evidence="1">Uncharacterized protein</fullName>
    </submittedName>
</protein>
<comment type="caution">
    <text evidence="1">The sequence shown here is derived from an EMBL/GenBank/DDBJ whole genome shotgun (WGS) entry which is preliminary data.</text>
</comment>
<accession>A0ABV1RVQ9</accession>
<organism evidence="1 2">
    <name type="scientific">Pontibacter populi</name>
    <dbReference type="NCBI Taxonomy" id="890055"/>
    <lineage>
        <taxon>Bacteria</taxon>
        <taxon>Pseudomonadati</taxon>
        <taxon>Bacteroidota</taxon>
        <taxon>Cytophagia</taxon>
        <taxon>Cytophagales</taxon>
        <taxon>Hymenobacteraceae</taxon>
        <taxon>Pontibacter</taxon>
    </lineage>
</organism>
<reference evidence="1 2" key="1">
    <citation type="submission" date="2024-06" db="EMBL/GenBank/DDBJ databases">
        <title>Pontibacter populi HYL7-15.</title>
        <authorList>
            <person name="Kim M.K."/>
        </authorList>
    </citation>
    <scope>NUCLEOTIDE SEQUENCE [LARGE SCALE GENOMIC DNA]</scope>
    <source>
        <strain evidence="1 2">HYL7-15</strain>
    </source>
</reference>
<sequence length="161" mass="19237">MLNQTMTQAYSSKVVSDICYPSDEHLTDNLEVFYNTSTEILHVKWHGEVGTKEFREGYSHILRMVRIHKPAKWILDLKNRQLIRKEDQIWVFKNIFPQILRLLKQDVFIAVILPVYLYESLIHDLDGDDFIDNDNLLIMNHFLYYEECLRWLAEVHPSQVN</sequence>
<dbReference type="RefSeq" id="WP_350412714.1">
    <property type="nucleotide sequence ID" value="NZ_JBEOKT010000009.1"/>
</dbReference>
<name>A0ABV1RVQ9_9BACT</name>
<gene>
    <name evidence="1" type="ORF">ABS362_11980</name>
</gene>
<proteinExistence type="predicted"/>
<dbReference type="EMBL" id="JBEOKT010000009">
    <property type="protein sequence ID" value="MER2998266.1"/>
    <property type="molecule type" value="Genomic_DNA"/>
</dbReference>